<dbReference type="EMBL" id="CAJOBP010006315">
    <property type="protein sequence ID" value="CAF4490068.1"/>
    <property type="molecule type" value="Genomic_DNA"/>
</dbReference>
<comment type="caution">
    <text evidence="3">The sequence shown here is derived from an EMBL/GenBank/DDBJ whole genome shotgun (WGS) entry which is preliminary data.</text>
</comment>
<keyword evidence="1" id="KW-0472">Membrane</keyword>
<reference evidence="3" key="1">
    <citation type="submission" date="2021-02" db="EMBL/GenBank/DDBJ databases">
        <authorList>
            <person name="Nowell W R."/>
        </authorList>
    </citation>
    <scope>NUCLEOTIDE SEQUENCE</scope>
</reference>
<keyword evidence="1" id="KW-0812">Transmembrane</keyword>
<evidence type="ECO:0000256" key="1">
    <source>
        <dbReference type="SAM" id="Phobius"/>
    </source>
</evidence>
<dbReference type="AlphaFoldDB" id="A0A818E5S7"/>
<sequence length="97" mass="10536">MVARRIHVNIVASLIMFMLLLSDIRVDVTADTTQMSGTRPTGTDTSMQAMTSVTTITVTMATSTTTKPSSGNVQQELINMPLLFMVIIFLSLAVKDI</sequence>
<evidence type="ECO:0000256" key="2">
    <source>
        <dbReference type="SAM" id="SignalP"/>
    </source>
</evidence>
<feature type="transmembrane region" description="Helical" evidence="1">
    <location>
        <begin position="77"/>
        <end position="94"/>
    </location>
</feature>
<evidence type="ECO:0000313" key="7">
    <source>
        <dbReference type="Proteomes" id="UP000663873"/>
    </source>
</evidence>
<dbReference type="Proteomes" id="UP000663873">
    <property type="component" value="Unassembled WGS sequence"/>
</dbReference>
<keyword evidence="2" id="KW-0732">Signal</keyword>
<name>A0A818E5S7_9BILA</name>
<evidence type="ECO:0000313" key="3">
    <source>
        <dbReference type="EMBL" id="CAF3453288.1"/>
    </source>
</evidence>
<evidence type="ECO:0000313" key="5">
    <source>
        <dbReference type="EMBL" id="CAF4894189.1"/>
    </source>
</evidence>
<dbReference type="EMBL" id="CAJOBR010009540">
    <property type="protein sequence ID" value="CAF4894189.1"/>
    <property type="molecule type" value="Genomic_DNA"/>
</dbReference>
<dbReference type="Proteomes" id="UP000663848">
    <property type="component" value="Unassembled WGS sequence"/>
</dbReference>
<feature type="chain" id="PRO_5035691208" evidence="2">
    <location>
        <begin position="31"/>
        <end position="97"/>
    </location>
</feature>
<gene>
    <name evidence="3" type="ORF">GRG538_LOCUS14389</name>
    <name evidence="5" type="ORF">QYT958_LOCUS30328</name>
    <name evidence="4" type="ORF">UJA718_LOCUS25580</name>
</gene>
<keyword evidence="7" id="KW-1185">Reference proteome</keyword>
<evidence type="ECO:0000313" key="4">
    <source>
        <dbReference type="EMBL" id="CAF4490068.1"/>
    </source>
</evidence>
<protein>
    <submittedName>
        <fullName evidence="3">Uncharacterized protein</fullName>
    </submittedName>
</protein>
<accession>A0A818E5S7</accession>
<feature type="signal peptide" evidence="2">
    <location>
        <begin position="1"/>
        <end position="30"/>
    </location>
</feature>
<evidence type="ECO:0000313" key="6">
    <source>
        <dbReference type="Proteomes" id="UP000663872"/>
    </source>
</evidence>
<keyword evidence="1" id="KW-1133">Transmembrane helix</keyword>
<organism evidence="3 6">
    <name type="scientific">Rotaria socialis</name>
    <dbReference type="NCBI Taxonomy" id="392032"/>
    <lineage>
        <taxon>Eukaryota</taxon>
        <taxon>Metazoa</taxon>
        <taxon>Spiralia</taxon>
        <taxon>Gnathifera</taxon>
        <taxon>Rotifera</taxon>
        <taxon>Eurotatoria</taxon>
        <taxon>Bdelloidea</taxon>
        <taxon>Philodinida</taxon>
        <taxon>Philodinidae</taxon>
        <taxon>Rotaria</taxon>
    </lineage>
</organism>
<dbReference type="Proteomes" id="UP000663872">
    <property type="component" value="Unassembled WGS sequence"/>
</dbReference>
<proteinExistence type="predicted"/>
<dbReference type="EMBL" id="CAJNYT010002187">
    <property type="protein sequence ID" value="CAF3453288.1"/>
    <property type="molecule type" value="Genomic_DNA"/>
</dbReference>